<dbReference type="InterPro" id="IPR038731">
    <property type="entry name" value="RgtA/B/C-like"/>
</dbReference>
<dbReference type="InterPro" id="IPR050297">
    <property type="entry name" value="LipidA_mod_glycosyltrf_83"/>
</dbReference>
<keyword evidence="2" id="KW-1003">Cell membrane</keyword>
<reference evidence="11 12" key="1">
    <citation type="submission" date="2020-08" db="EMBL/GenBank/DDBJ databases">
        <title>Whole genome shotgun sequence of Actinocatenispora thailandica NBRC 105041.</title>
        <authorList>
            <person name="Komaki H."/>
            <person name="Tamura T."/>
        </authorList>
    </citation>
    <scope>NUCLEOTIDE SEQUENCE [LARGE SCALE GENOMIC DNA]</scope>
    <source>
        <strain evidence="11 12">NBRC 105041</strain>
    </source>
</reference>
<accession>A0A7R7HYM4</accession>
<feature type="transmembrane region" description="Helical" evidence="9">
    <location>
        <begin position="156"/>
        <end position="174"/>
    </location>
</feature>
<evidence type="ECO:0000256" key="9">
    <source>
        <dbReference type="SAM" id="Phobius"/>
    </source>
</evidence>
<dbReference type="GO" id="GO:0005886">
    <property type="term" value="C:plasma membrane"/>
    <property type="evidence" value="ECO:0007669"/>
    <property type="project" value="UniProtKB-SubCell"/>
</dbReference>
<dbReference type="EMBL" id="AP023355">
    <property type="protein sequence ID" value="BCJ37248.1"/>
    <property type="molecule type" value="Genomic_DNA"/>
</dbReference>
<feature type="transmembrane region" description="Helical" evidence="9">
    <location>
        <begin position="186"/>
        <end position="208"/>
    </location>
</feature>
<feature type="domain" description="Glycosyltransferase RgtA/B/C/D-like" evidence="10">
    <location>
        <begin position="101"/>
        <end position="232"/>
    </location>
</feature>
<dbReference type="AlphaFoldDB" id="A0A7R7HYM4"/>
<evidence type="ECO:0000256" key="7">
    <source>
        <dbReference type="ARBA" id="ARBA00023136"/>
    </source>
</evidence>
<feature type="transmembrane region" description="Helical" evidence="9">
    <location>
        <begin position="105"/>
        <end position="125"/>
    </location>
</feature>
<keyword evidence="3" id="KW-0328">Glycosyltransferase</keyword>
<dbReference type="PANTHER" id="PTHR33908:SF3">
    <property type="entry name" value="UNDECAPRENYL PHOSPHATE-ALPHA-4-AMINO-4-DEOXY-L-ARABINOSE ARABINOSYL TRANSFERASE"/>
    <property type="match status" value="1"/>
</dbReference>
<keyword evidence="7 9" id="KW-0472">Membrane</keyword>
<feature type="transmembrane region" description="Helical" evidence="9">
    <location>
        <begin position="333"/>
        <end position="353"/>
    </location>
</feature>
<evidence type="ECO:0000256" key="3">
    <source>
        <dbReference type="ARBA" id="ARBA00022676"/>
    </source>
</evidence>
<dbReference type="GO" id="GO:0009103">
    <property type="term" value="P:lipopolysaccharide biosynthetic process"/>
    <property type="evidence" value="ECO:0007669"/>
    <property type="project" value="UniProtKB-ARBA"/>
</dbReference>
<gene>
    <name evidence="11" type="ORF">Athai_47510</name>
</gene>
<evidence type="ECO:0000313" key="12">
    <source>
        <dbReference type="Proteomes" id="UP000611640"/>
    </source>
</evidence>
<evidence type="ECO:0000256" key="6">
    <source>
        <dbReference type="ARBA" id="ARBA00022989"/>
    </source>
</evidence>
<feature type="transmembrane region" description="Helical" evidence="9">
    <location>
        <begin position="259"/>
        <end position="282"/>
    </location>
</feature>
<feature type="transmembrane region" description="Helical" evidence="9">
    <location>
        <begin position="220"/>
        <end position="239"/>
    </location>
</feature>
<name>A0A7R7HYM4_9ACTN</name>
<evidence type="ECO:0000256" key="4">
    <source>
        <dbReference type="ARBA" id="ARBA00022679"/>
    </source>
</evidence>
<comment type="subcellular location">
    <subcellularLocation>
        <location evidence="1">Cell membrane</location>
        <topology evidence="1">Multi-pass membrane protein</topology>
    </subcellularLocation>
</comment>
<evidence type="ECO:0000256" key="1">
    <source>
        <dbReference type="ARBA" id="ARBA00004651"/>
    </source>
</evidence>
<feature type="transmembrane region" description="Helical" evidence="9">
    <location>
        <begin position="360"/>
        <end position="380"/>
    </location>
</feature>
<evidence type="ECO:0000256" key="8">
    <source>
        <dbReference type="SAM" id="MobiDB-lite"/>
    </source>
</evidence>
<dbReference type="Proteomes" id="UP000611640">
    <property type="component" value="Chromosome"/>
</dbReference>
<sequence>MPGSMVATLSGGDAGASTLRRERLGTARAVSLAVLVASVVAGAGLGRKPLSWDEAVSLSAAQHRLSGLAALLAHTDAPLGAYYLLLHGWLALGRLLGQPPVESWVRLPSLVGAVVAVGCIVALAARYVGPPAAAVAGVLLAVHPTFVFYAQDARPYGLATAAIAAATVLFVRALDRPSPGRLASYAGVAVLAVALHLFAALALLAHAVVAVRRGRPAGRWVLTAMAVAIAVTPLVLVSARQTAEVSWIPPASPRAVASVLTHLYGGPLVLAALLAVVVAVLATRYGPHRAAVPVGDPPTGRWTGLRSMLPTLRASPVAGVPRLPRTGPARPPVAPWSVPIVVALLPPVLLVAADLLRPVLVARYALVALPATVLAVTGAAVRGGRVARAMLAVALVAAVGTTAVQQLRPYKYENFRAATDAVTDTARPGDGMLFLPLSSRVGYLAYAGRDRDGHLPADPLLRRAPRLADRIGGREVAARLVPARVHAARRIFLYGTDLAALSARPGPSSAPKVRAVAGWRVRWIRHFGAVSVALLTPPRPATPPATSAPVSQPDPPADR</sequence>
<feature type="transmembrane region" description="Helical" evidence="9">
    <location>
        <begin position="27"/>
        <end position="45"/>
    </location>
</feature>
<dbReference type="PANTHER" id="PTHR33908">
    <property type="entry name" value="MANNOSYLTRANSFERASE YKCB-RELATED"/>
    <property type="match status" value="1"/>
</dbReference>
<evidence type="ECO:0000256" key="2">
    <source>
        <dbReference type="ARBA" id="ARBA00022475"/>
    </source>
</evidence>
<proteinExistence type="predicted"/>
<dbReference type="GO" id="GO:0016763">
    <property type="term" value="F:pentosyltransferase activity"/>
    <property type="evidence" value="ECO:0007669"/>
    <property type="project" value="TreeGrafter"/>
</dbReference>
<feature type="transmembrane region" description="Helical" evidence="9">
    <location>
        <begin position="132"/>
        <end position="150"/>
    </location>
</feature>
<keyword evidence="5 9" id="KW-0812">Transmembrane</keyword>
<keyword evidence="6 9" id="KW-1133">Transmembrane helix</keyword>
<evidence type="ECO:0000256" key="5">
    <source>
        <dbReference type="ARBA" id="ARBA00022692"/>
    </source>
</evidence>
<dbReference type="KEGG" id="atl:Athai_47510"/>
<feature type="region of interest" description="Disordered" evidence="8">
    <location>
        <begin position="535"/>
        <end position="559"/>
    </location>
</feature>
<dbReference type="GO" id="GO:0010041">
    <property type="term" value="P:response to iron(III) ion"/>
    <property type="evidence" value="ECO:0007669"/>
    <property type="project" value="TreeGrafter"/>
</dbReference>
<protein>
    <recommendedName>
        <fullName evidence="10">Glycosyltransferase RgtA/B/C/D-like domain-containing protein</fullName>
    </recommendedName>
</protein>
<keyword evidence="4" id="KW-0808">Transferase</keyword>
<dbReference type="Pfam" id="PF13231">
    <property type="entry name" value="PMT_2"/>
    <property type="match status" value="1"/>
</dbReference>
<evidence type="ECO:0000313" key="11">
    <source>
        <dbReference type="EMBL" id="BCJ37248.1"/>
    </source>
</evidence>
<keyword evidence="12" id="KW-1185">Reference proteome</keyword>
<evidence type="ECO:0000259" key="10">
    <source>
        <dbReference type="Pfam" id="PF13231"/>
    </source>
</evidence>
<organism evidence="11 12">
    <name type="scientific">Actinocatenispora thailandica</name>
    <dbReference type="NCBI Taxonomy" id="227318"/>
    <lineage>
        <taxon>Bacteria</taxon>
        <taxon>Bacillati</taxon>
        <taxon>Actinomycetota</taxon>
        <taxon>Actinomycetes</taxon>
        <taxon>Micromonosporales</taxon>
        <taxon>Micromonosporaceae</taxon>
        <taxon>Actinocatenispora</taxon>
    </lineage>
</organism>